<dbReference type="Gene3D" id="2.40.70.10">
    <property type="entry name" value="Acid Proteases"/>
    <property type="match status" value="1"/>
</dbReference>
<comment type="caution">
    <text evidence="1">The sequence shown here is derived from an EMBL/GenBank/DDBJ whole genome shotgun (WGS) entry which is preliminary data.</text>
</comment>
<protein>
    <submittedName>
        <fullName evidence="1">Uncharacterized protein</fullName>
    </submittedName>
</protein>
<keyword evidence="2" id="KW-1185">Reference proteome</keyword>
<reference evidence="1 2" key="1">
    <citation type="submission" date="2019-11" db="EMBL/GenBank/DDBJ databases">
        <title>Whole genome sequence of Oryza granulata.</title>
        <authorList>
            <person name="Li W."/>
        </authorList>
    </citation>
    <scope>NUCLEOTIDE SEQUENCE [LARGE SCALE GENOMIC DNA]</scope>
    <source>
        <strain evidence="2">cv. Menghai</strain>
        <tissue evidence="1">Leaf</tissue>
    </source>
</reference>
<dbReference type="EMBL" id="SPHZ02000005">
    <property type="protein sequence ID" value="KAF0916469.1"/>
    <property type="molecule type" value="Genomic_DNA"/>
</dbReference>
<dbReference type="InterPro" id="IPR021109">
    <property type="entry name" value="Peptidase_aspartic_dom_sf"/>
</dbReference>
<dbReference type="AlphaFoldDB" id="A0A6G1DVG0"/>
<dbReference type="Proteomes" id="UP000479710">
    <property type="component" value="Unassembled WGS sequence"/>
</dbReference>
<sequence length="96" mass="10760">MSNLLRELRCCKPPTGVDTSRWRRRPENYLIPVDTSGTFCFVFTGTNSSVSIVGNIQQQGFSSTISTLGSQCNGEVIFNDDTDEEIDMLDDRGWEC</sequence>
<organism evidence="1 2">
    <name type="scientific">Oryza meyeriana var. granulata</name>
    <dbReference type="NCBI Taxonomy" id="110450"/>
    <lineage>
        <taxon>Eukaryota</taxon>
        <taxon>Viridiplantae</taxon>
        <taxon>Streptophyta</taxon>
        <taxon>Embryophyta</taxon>
        <taxon>Tracheophyta</taxon>
        <taxon>Spermatophyta</taxon>
        <taxon>Magnoliopsida</taxon>
        <taxon>Liliopsida</taxon>
        <taxon>Poales</taxon>
        <taxon>Poaceae</taxon>
        <taxon>BOP clade</taxon>
        <taxon>Oryzoideae</taxon>
        <taxon>Oryzeae</taxon>
        <taxon>Oryzinae</taxon>
        <taxon>Oryza</taxon>
        <taxon>Oryza meyeriana</taxon>
    </lineage>
</organism>
<accession>A0A6G1DVG0</accession>
<name>A0A6G1DVG0_9ORYZ</name>
<evidence type="ECO:0000313" key="2">
    <source>
        <dbReference type="Proteomes" id="UP000479710"/>
    </source>
</evidence>
<dbReference type="OrthoDB" id="637377at2759"/>
<evidence type="ECO:0000313" key="1">
    <source>
        <dbReference type="EMBL" id="KAF0916469.1"/>
    </source>
</evidence>
<gene>
    <name evidence="1" type="ORF">E2562_007553</name>
</gene>
<proteinExistence type="predicted"/>